<gene>
    <name evidence="5" type="ORF">OHC33_005186</name>
</gene>
<evidence type="ECO:0000256" key="2">
    <source>
        <dbReference type="ARBA" id="ARBA00009072"/>
    </source>
</evidence>
<feature type="region of interest" description="Disordered" evidence="4">
    <location>
        <begin position="365"/>
        <end position="460"/>
    </location>
</feature>
<comment type="caution">
    <text evidence="5">The sequence shown here is derived from an EMBL/GenBank/DDBJ whole genome shotgun (WGS) entry which is preliminary data.</text>
</comment>
<feature type="compositionally biased region" description="Basic and acidic residues" evidence="4">
    <location>
        <begin position="377"/>
        <end position="411"/>
    </location>
</feature>
<protein>
    <recommendedName>
        <fullName evidence="7">Protein DGCR14</fullName>
    </recommendedName>
</protein>
<dbReference type="Proteomes" id="UP001316803">
    <property type="component" value="Unassembled WGS sequence"/>
</dbReference>
<evidence type="ECO:0000313" key="5">
    <source>
        <dbReference type="EMBL" id="KAK5953915.1"/>
    </source>
</evidence>
<reference evidence="5 6" key="1">
    <citation type="submission" date="2022-12" db="EMBL/GenBank/DDBJ databases">
        <title>Genomic features and morphological characterization of a novel Knufia sp. strain isolated from spacecraft assembly facility.</title>
        <authorList>
            <person name="Teixeira M."/>
            <person name="Chander A.M."/>
            <person name="Stajich J.E."/>
            <person name="Venkateswaran K."/>
        </authorList>
    </citation>
    <scope>NUCLEOTIDE SEQUENCE [LARGE SCALE GENOMIC DNA]</scope>
    <source>
        <strain evidence="5 6">FJI-L2-BK-P2</strain>
    </source>
</reference>
<feature type="region of interest" description="Disordered" evidence="4">
    <location>
        <begin position="98"/>
        <end position="133"/>
    </location>
</feature>
<feature type="region of interest" description="Disordered" evidence="4">
    <location>
        <begin position="1"/>
        <end position="35"/>
    </location>
</feature>
<evidence type="ECO:0000256" key="4">
    <source>
        <dbReference type="SAM" id="MobiDB-lite"/>
    </source>
</evidence>
<keyword evidence="6" id="KW-1185">Reference proteome</keyword>
<name>A0AAN8I973_9EURO</name>
<dbReference type="InterPro" id="IPR019148">
    <property type="entry name" value="Nuclear_protein_DGCR14_ESS-2"/>
</dbReference>
<dbReference type="GO" id="GO:0071013">
    <property type="term" value="C:catalytic step 2 spliceosome"/>
    <property type="evidence" value="ECO:0007669"/>
    <property type="project" value="TreeGrafter"/>
</dbReference>
<sequence>MASEGSTQAIIKRREDDLALMPPPPVKRTKRPSEVLDEDDYTEALSDIIARDYYPGLREAKAQEEYLTALDSRNPGWIREAEKRLRQATNGEVKVKQIKRETRDTRYDTPRSYRQAIDTPRGHTGADTPTTTAGIEIDDGAEEITKQDIDTSNLSLSAYQAKYTSEDNASFNTVLDKQNDKRRQKHAHLWTSDQRIPSQRLIAHRQEQQALLKDKADYEDANGKELIPLTTGSNEIRSAKPASWKTTNPANTFMFAPSTSVDEQGLMTIQDQKEALSKAGPKQIILENTRFPPSGPRWEADDEDDATSIHTSFIALRNARGDGATDLGTISGAETPRVNGYSFVDEDEEPTQPIKAEPSYRDLLAGQTGDSTPNPFKLKEARSREDLHYRLVERDAEKKRTKQKETIRGGREVGNMTPAARRMMERLGGRTPTVGSSSIKQERREDWTPVATPRRNRTAV</sequence>
<proteinExistence type="inferred from homology"/>
<organism evidence="5 6">
    <name type="scientific">Knufia fluminis</name>
    <dbReference type="NCBI Taxonomy" id="191047"/>
    <lineage>
        <taxon>Eukaryota</taxon>
        <taxon>Fungi</taxon>
        <taxon>Dikarya</taxon>
        <taxon>Ascomycota</taxon>
        <taxon>Pezizomycotina</taxon>
        <taxon>Eurotiomycetes</taxon>
        <taxon>Chaetothyriomycetidae</taxon>
        <taxon>Chaetothyriales</taxon>
        <taxon>Trichomeriaceae</taxon>
        <taxon>Knufia</taxon>
    </lineage>
</organism>
<evidence type="ECO:0000256" key="3">
    <source>
        <dbReference type="ARBA" id="ARBA00023242"/>
    </source>
</evidence>
<dbReference type="PANTHER" id="PTHR12940:SF0">
    <property type="entry name" value="SPLICING FACTOR ESS-2 HOMOLOG"/>
    <property type="match status" value="1"/>
</dbReference>
<dbReference type="Pfam" id="PF09751">
    <property type="entry name" value="Es2"/>
    <property type="match status" value="1"/>
</dbReference>
<keyword evidence="3" id="KW-0539">Nucleus</keyword>
<comment type="similarity">
    <text evidence="2">Belongs to the ESS2 family.</text>
</comment>
<dbReference type="AlphaFoldDB" id="A0AAN8I973"/>
<evidence type="ECO:0000256" key="1">
    <source>
        <dbReference type="ARBA" id="ARBA00004123"/>
    </source>
</evidence>
<evidence type="ECO:0008006" key="7">
    <source>
        <dbReference type="Google" id="ProtNLM"/>
    </source>
</evidence>
<feature type="compositionally biased region" description="Basic and acidic residues" evidence="4">
    <location>
        <begin position="98"/>
        <end position="111"/>
    </location>
</feature>
<evidence type="ECO:0000313" key="6">
    <source>
        <dbReference type="Proteomes" id="UP001316803"/>
    </source>
</evidence>
<dbReference type="EMBL" id="JAKLMC020000010">
    <property type="protein sequence ID" value="KAK5953915.1"/>
    <property type="molecule type" value="Genomic_DNA"/>
</dbReference>
<comment type="subcellular location">
    <subcellularLocation>
        <location evidence="1">Nucleus</location>
    </subcellularLocation>
</comment>
<dbReference type="PANTHER" id="PTHR12940">
    <property type="entry name" value="ES-2 PROTEIN - RELATED"/>
    <property type="match status" value="1"/>
</dbReference>
<accession>A0AAN8I973</accession>